<protein>
    <recommendedName>
        <fullName evidence="1">Abortive phage infection protein C-terminal domain-containing protein</fullName>
    </recommendedName>
</protein>
<evidence type="ECO:0000313" key="3">
    <source>
        <dbReference type="Proteomes" id="UP000001432"/>
    </source>
</evidence>
<dbReference type="HOGENOM" id="CLU_023505_0_0_6"/>
<dbReference type="STRING" id="416269.APL_1681"/>
<accession>A3N2X9</accession>
<dbReference type="eggNOG" id="ENOG502Z7VT">
    <property type="taxonomic scope" value="Bacteria"/>
</dbReference>
<dbReference type="KEGG" id="apl:APL_1681"/>
<gene>
    <name evidence="2" type="ordered locus">APL_1681</name>
</gene>
<feature type="domain" description="Abortive phage infection protein C-terminal" evidence="1">
    <location>
        <begin position="247"/>
        <end position="536"/>
    </location>
</feature>
<dbReference type="AlphaFoldDB" id="A3N2X9"/>
<evidence type="ECO:0000313" key="2">
    <source>
        <dbReference type="EMBL" id="ABN74765.1"/>
    </source>
</evidence>
<evidence type="ECO:0000259" key="1">
    <source>
        <dbReference type="Pfam" id="PF10592"/>
    </source>
</evidence>
<dbReference type="Proteomes" id="UP000001432">
    <property type="component" value="Chromosome"/>
</dbReference>
<dbReference type="Pfam" id="PF10592">
    <property type="entry name" value="AIPR"/>
    <property type="match status" value="1"/>
</dbReference>
<proteinExistence type="predicted"/>
<sequence>MSFIHIQQISTKIKEFFEDKIDIKDISSKKDEDREDNLLSRCLAAYAIYYLSECGLDEASNSVTDGEKDNGIDAIYYSEYSKKLFIVQSKWRKDGTGEPNKGDLLKINQGIKDLFQLNLDSFNEKIQKKADTITKALTTYGSKIEIILIDTCTTPELVEDNIRPIIQTLNEINENGDSNAEPVAVFKRMNQSDIHRSLIMKAGRDSINLELGLSNWGDISEPYKAFYGCIPASEIASWWEEYGDKLFENNIRKVLGRTDVNEEMEKPLQDSPELFWYFNNGITIIADKISKTAVGGGSRSIGSFKLENVSIVNGAQTVSTIGKFKSKHDEDSLSNVQINIRLIEVTKNSELEKSITKANNRQNRIEGMDFASQDLEQQRIKNELVLENVEYSIMRSESFKSSEKSFNLQEATIALASVNRNITLAVQVKNAIGKFFEDLDKGIYKEIFNAGVNGYQVYNSVLFTRKVDSILIDKIDELPKKGGKLYGIYVHGNRVVTHLVAKKINIYTELRTKNLNLNIEDEVNFIIEKISKFIEEKYPDAFLASFFKNMTKCKELENYIFTS</sequence>
<dbReference type="EnsemblBacteria" id="ABN74765">
    <property type="protein sequence ID" value="ABN74765"/>
    <property type="gene ID" value="APL_1681"/>
</dbReference>
<dbReference type="EMBL" id="CP000569">
    <property type="protein sequence ID" value="ABN74765.1"/>
    <property type="molecule type" value="Genomic_DNA"/>
</dbReference>
<organism evidence="2 3">
    <name type="scientific">Actinobacillus pleuropneumoniae serotype 5b (strain L20)</name>
    <dbReference type="NCBI Taxonomy" id="416269"/>
    <lineage>
        <taxon>Bacteria</taxon>
        <taxon>Pseudomonadati</taxon>
        <taxon>Pseudomonadota</taxon>
        <taxon>Gammaproteobacteria</taxon>
        <taxon>Pasteurellales</taxon>
        <taxon>Pasteurellaceae</taxon>
        <taxon>Actinobacillus</taxon>
    </lineage>
</organism>
<name>A3N2X9_ACTP2</name>
<reference evidence="2 3" key="1">
    <citation type="journal article" date="2008" name="J. Bacteriol.">
        <title>The complete genome sequence of Actinobacillus pleuropneumoniae L20 (serotype 5b).</title>
        <authorList>
            <person name="Foote S.J."/>
            <person name="Bosse J.T."/>
            <person name="Bouevitch A.B."/>
            <person name="Langford P.R."/>
            <person name="Young N.M."/>
            <person name="Nash J.H."/>
        </authorList>
    </citation>
    <scope>NUCLEOTIDE SEQUENCE [LARGE SCALE GENOMIC DNA]</scope>
    <source>
        <strain evidence="2 3">L20</strain>
    </source>
</reference>
<dbReference type="RefSeq" id="WP_011848634.1">
    <property type="nucleotide sequence ID" value="NC_009053.1"/>
</dbReference>
<dbReference type="PATRIC" id="fig|416269.6.peg.1747"/>
<dbReference type="InterPro" id="IPR018891">
    <property type="entry name" value="AIPR_C"/>
</dbReference>